<evidence type="ECO:0000313" key="4">
    <source>
        <dbReference type="Proteomes" id="UP000558997"/>
    </source>
</evidence>
<evidence type="ECO:0000256" key="2">
    <source>
        <dbReference type="SAM" id="Phobius"/>
    </source>
</evidence>
<feature type="transmembrane region" description="Helical" evidence="2">
    <location>
        <begin position="35"/>
        <end position="55"/>
    </location>
</feature>
<keyword evidence="2" id="KW-1133">Transmembrane helix</keyword>
<keyword evidence="2" id="KW-0812">Transmembrane</keyword>
<dbReference type="EMBL" id="JACHNF010000001">
    <property type="protein sequence ID" value="MBB5980305.1"/>
    <property type="molecule type" value="Genomic_DNA"/>
</dbReference>
<keyword evidence="4" id="KW-1185">Reference proteome</keyword>
<dbReference type="RefSeq" id="WP_184835938.1">
    <property type="nucleotide sequence ID" value="NZ_BAAAVN010000007.1"/>
</dbReference>
<evidence type="ECO:0000313" key="3">
    <source>
        <dbReference type="EMBL" id="MBB5980305.1"/>
    </source>
</evidence>
<comment type="caution">
    <text evidence="3">The sequence shown here is derived from an EMBL/GenBank/DDBJ whole genome shotgun (WGS) entry which is preliminary data.</text>
</comment>
<dbReference type="AlphaFoldDB" id="A0A841DTU4"/>
<evidence type="ECO:0000256" key="1">
    <source>
        <dbReference type="SAM" id="MobiDB-lite"/>
    </source>
</evidence>
<feature type="region of interest" description="Disordered" evidence="1">
    <location>
        <begin position="1"/>
        <end position="28"/>
    </location>
</feature>
<gene>
    <name evidence="3" type="ORF">HDA44_003646</name>
</gene>
<organism evidence="3 4">
    <name type="scientific">Kribbella solani</name>
    <dbReference type="NCBI Taxonomy" id="236067"/>
    <lineage>
        <taxon>Bacteria</taxon>
        <taxon>Bacillati</taxon>
        <taxon>Actinomycetota</taxon>
        <taxon>Actinomycetes</taxon>
        <taxon>Propionibacteriales</taxon>
        <taxon>Kribbellaceae</taxon>
        <taxon>Kribbella</taxon>
    </lineage>
</organism>
<name>A0A841DTU4_9ACTN</name>
<dbReference type="Proteomes" id="UP000558997">
    <property type="component" value="Unassembled WGS sequence"/>
</dbReference>
<protein>
    <recommendedName>
        <fullName evidence="5">MFS transporter</fullName>
    </recommendedName>
</protein>
<sequence length="91" mass="9483">MRRPVEFVTTTTPGRYEPPARSGFSRRPSPRKRDVIILAAGAVSLAVLALTPGIVGPLAVVALLTGGVSGAFTLVQASAVSDRWGTPESRP</sequence>
<evidence type="ECO:0008006" key="5">
    <source>
        <dbReference type="Google" id="ProtNLM"/>
    </source>
</evidence>
<keyword evidence="2" id="KW-0472">Membrane</keyword>
<accession>A0A841DTU4</accession>
<feature type="transmembrane region" description="Helical" evidence="2">
    <location>
        <begin position="61"/>
        <end position="80"/>
    </location>
</feature>
<proteinExistence type="predicted"/>
<reference evidence="3 4" key="1">
    <citation type="submission" date="2020-08" db="EMBL/GenBank/DDBJ databases">
        <title>Sequencing the genomes of 1000 actinobacteria strains.</title>
        <authorList>
            <person name="Klenk H.-P."/>
        </authorList>
    </citation>
    <scope>NUCLEOTIDE SEQUENCE [LARGE SCALE GENOMIC DNA]</scope>
    <source>
        <strain evidence="3 4">DSM 17294</strain>
    </source>
</reference>